<feature type="transmembrane region" description="Helical" evidence="1">
    <location>
        <begin position="97"/>
        <end position="122"/>
    </location>
</feature>
<evidence type="ECO:0000313" key="2">
    <source>
        <dbReference type="EMBL" id="TDD62732.1"/>
    </source>
</evidence>
<reference evidence="2 3" key="1">
    <citation type="submission" date="2019-03" db="EMBL/GenBank/DDBJ databases">
        <title>Draft genome sequences of novel Actinobacteria.</title>
        <authorList>
            <person name="Sahin N."/>
            <person name="Ay H."/>
            <person name="Saygin H."/>
        </authorList>
    </citation>
    <scope>NUCLEOTIDE SEQUENCE [LARGE SCALE GENOMIC DNA]</scope>
    <source>
        <strain evidence="2 3">JCM 13523</strain>
    </source>
</reference>
<name>A0A4R4ZZW0_9ACTN</name>
<proteinExistence type="predicted"/>
<feature type="transmembrane region" description="Helical" evidence="1">
    <location>
        <begin position="66"/>
        <end position="85"/>
    </location>
</feature>
<dbReference type="EMBL" id="SMKX01000005">
    <property type="protein sequence ID" value="TDD62732.1"/>
    <property type="molecule type" value="Genomic_DNA"/>
</dbReference>
<accession>A0A4R4ZZW0</accession>
<dbReference type="Proteomes" id="UP000295124">
    <property type="component" value="Unassembled WGS sequence"/>
</dbReference>
<evidence type="ECO:0000313" key="3">
    <source>
        <dbReference type="Proteomes" id="UP000295124"/>
    </source>
</evidence>
<keyword evidence="1" id="KW-1133">Transmembrane helix</keyword>
<protein>
    <submittedName>
        <fullName evidence="2">Uncharacterized protein</fullName>
    </submittedName>
</protein>
<organism evidence="2 3">
    <name type="scientific">Kribbella antibiotica</name>
    <dbReference type="NCBI Taxonomy" id="190195"/>
    <lineage>
        <taxon>Bacteria</taxon>
        <taxon>Bacillati</taxon>
        <taxon>Actinomycetota</taxon>
        <taxon>Actinomycetes</taxon>
        <taxon>Propionibacteriales</taxon>
        <taxon>Kribbellaceae</taxon>
        <taxon>Kribbella</taxon>
    </lineage>
</organism>
<dbReference type="RefSeq" id="WP_132165129.1">
    <property type="nucleotide sequence ID" value="NZ_SMKX01000005.1"/>
</dbReference>
<keyword evidence="1" id="KW-0472">Membrane</keyword>
<keyword evidence="1" id="KW-0812">Transmembrane</keyword>
<sequence>MAEGGWSRAVRAALFAVVCVLLTVLGHVLMSGTPLPWWVTVGAFVGVFGAGWWFAARERDVPSVTAVAVAAQAVLHGGFTIAQLLSAPAMHGHGHSMGLGSMLGMFGAHLLAGLLSGLWLALGEQAAFRIVRLVAQRVSTSLSLATRAPLQLPRIGLRPVFRFWTMRQWRLGHAIVSRGPPSVVAVF</sequence>
<keyword evidence="3" id="KW-1185">Reference proteome</keyword>
<gene>
    <name evidence="2" type="ORF">E1263_03190</name>
</gene>
<comment type="caution">
    <text evidence="2">The sequence shown here is derived from an EMBL/GenBank/DDBJ whole genome shotgun (WGS) entry which is preliminary data.</text>
</comment>
<feature type="transmembrane region" description="Helical" evidence="1">
    <location>
        <begin position="35"/>
        <end position="54"/>
    </location>
</feature>
<evidence type="ECO:0000256" key="1">
    <source>
        <dbReference type="SAM" id="Phobius"/>
    </source>
</evidence>
<dbReference type="OrthoDB" id="4558679at2"/>
<dbReference type="AlphaFoldDB" id="A0A4R4ZZW0"/>
<feature type="transmembrane region" description="Helical" evidence="1">
    <location>
        <begin position="12"/>
        <end position="29"/>
    </location>
</feature>